<dbReference type="Proteomes" id="UP000288805">
    <property type="component" value="Unassembled WGS sequence"/>
</dbReference>
<organism evidence="1 2">
    <name type="scientific">Vitis vinifera</name>
    <name type="common">Grape</name>
    <dbReference type="NCBI Taxonomy" id="29760"/>
    <lineage>
        <taxon>Eukaryota</taxon>
        <taxon>Viridiplantae</taxon>
        <taxon>Streptophyta</taxon>
        <taxon>Embryophyta</taxon>
        <taxon>Tracheophyta</taxon>
        <taxon>Spermatophyta</taxon>
        <taxon>Magnoliopsida</taxon>
        <taxon>eudicotyledons</taxon>
        <taxon>Gunneridae</taxon>
        <taxon>Pentapetalae</taxon>
        <taxon>rosids</taxon>
        <taxon>Vitales</taxon>
        <taxon>Vitaceae</taxon>
        <taxon>Viteae</taxon>
        <taxon>Vitis</taxon>
    </lineage>
</organism>
<name>A0A438I2W5_VITVI</name>
<sequence>MTLHSRKLVHRQDAFSGKMVSRCGMVEEWRSRKRDLGENSRPSSASMGKGTLVNLGNACSGFVTIDEDTADHRNFQWARVLVKARGRNFPVVPRNGHRVEGRRRLHIGVMLRGVHRQRGAFVQNIGSKWREERQREQVRLQLGLSARPKAQWSLLRTQSDQGPRVGSSSKMLRVNGSAKGRVSTDGRMNSCLFQRSSQQQKPTMIHGIHMQREIPSSSTANPRPLGLTLKIHLNTFSLRLGASQPSSPRLCSGASSSPSSGGDVFATVGDFCLAQRGGLVKSILHVEEKPLKMIMKDGRAFDLFDSARNSGSSLVVIPLGSQGLNLVVDKRFKKEILALLRKMEDRQRKKAPISGKRSLGVGRFLGWGALEASRAAGGVLFWDKSVGPFGNEGDGRDFDTI</sequence>
<comment type="caution">
    <text evidence="1">The sequence shown here is derived from an EMBL/GenBank/DDBJ whole genome shotgun (WGS) entry which is preliminary data.</text>
</comment>
<gene>
    <name evidence="1" type="ORF">CK203_039974</name>
</gene>
<dbReference type="EMBL" id="QGNW01000149">
    <property type="protein sequence ID" value="RVW91037.1"/>
    <property type="molecule type" value="Genomic_DNA"/>
</dbReference>
<reference evidence="1 2" key="1">
    <citation type="journal article" date="2018" name="PLoS Genet.">
        <title>Population sequencing reveals clonal diversity and ancestral inbreeding in the grapevine cultivar Chardonnay.</title>
        <authorList>
            <person name="Roach M.J."/>
            <person name="Johnson D.L."/>
            <person name="Bohlmann J."/>
            <person name="van Vuuren H.J."/>
            <person name="Jones S.J."/>
            <person name="Pretorius I.S."/>
            <person name="Schmidt S.A."/>
            <person name="Borneman A.R."/>
        </authorList>
    </citation>
    <scope>NUCLEOTIDE SEQUENCE [LARGE SCALE GENOMIC DNA]</scope>
    <source>
        <strain evidence="2">cv. Chardonnay</strain>
        <tissue evidence="1">Leaf</tissue>
    </source>
</reference>
<dbReference type="AlphaFoldDB" id="A0A438I2W5"/>
<accession>A0A438I2W5</accession>
<protein>
    <submittedName>
        <fullName evidence="1">Uncharacterized protein</fullName>
    </submittedName>
</protein>
<evidence type="ECO:0000313" key="2">
    <source>
        <dbReference type="Proteomes" id="UP000288805"/>
    </source>
</evidence>
<evidence type="ECO:0000313" key="1">
    <source>
        <dbReference type="EMBL" id="RVW91037.1"/>
    </source>
</evidence>
<proteinExistence type="predicted"/>